<sequence>MPLLHRGTFVSGGITKEFGSPDKVQWGKEIAENPAAYRWEHDLAYFNFALPLIDCDPERGLSTVAILLRAMETQADADPGDLRKFHWSPIAMAYRCMSLTAALARVPHGHIGSYPDRWILARHVRFCGGMLRLQAERYLGFNHAVFTEMGLMVAHALQGRERSARRSAVRVLRTLSRCITTDGVWAERSPTYHIHMLSMAQCLKTSGSLPARFEAEAVRVENVMREAMDAIVHVDGEVAVFNDAAIGDAVTPSSVGWVPSAAPRDLVLTDAGYAHIIRDRLSVIFDAGPMGPREVLGHGHADFLSIQVCIAGARVVVDPGVAAIAAGRDRDWTRSAESHNGPTYGGVEPAEFFGAWRVGWSGTASLSALVRHSEREVELAGTADGYSRFGGGVSRRLIVSDDAVLLRDTWVPIRGRQMVSRFIVDEAWRIDSTESALGLRHHSGARAQFSLTTGTLGSIRAVHHFPRGPSEPCLGREIEFLAPDGLLELEIRAL</sequence>
<dbReference type="AlphaFoldDB" id="A0A7W4VVF6"/>
<dbReference type="Proteomes" id="UP000589626">
    <property type="component" value="Unassembled WGS sequence"/>
</dbReference>
<evidence type="ECO:0000256" key="3">
    <source>
        <dbReference type="ARBA" id="ARBA00022764"/>
    </source>
</evidence>
<evidence type="ECO:0000313" key="6">
    <source>
        <dbReference type="EMBL" id="MBB3042238.1"/>
    </source>
</evidence>
<gene>
    <name evidence="6" type="ORF">FHU40_002039</name>
</gene>
<evidence type="ECO:0000256" key="4">
    <source>
        <dbReference type="ARBA" id="ARBA00023239"/>
    </source>
</evidence>
<dbReference type="InterPro" id="IPR012480">
    <property type="entry name" value="Hepar_II_III_C"/>
</dbReference>
<evidence type="ECO:0000259" key="5">
    <source>
        <dbReference type="Pfam" id="PF07940"/>
    </source>
</evidence>
<dbReference type="Gene3D" id="2.70.98.70">
    <property type="match status" value="1"/>
</dbReference>
<dbReference type="Pfam" id="PF07940">
    <property type="entry name" value="Hepar_II_III_C"/>
    <property type="match status" value="1"/>
</dbReference>
<comment type="subcellular location">
    <subcellularLocation>
        <location evidence="1">Periplasm</location>
    </subcellularLocation>
</comment>
<dbReference type="PANTHER" id="PTHR39210">
    <property type="entry name" value="HEPARIN-SULFATE LYASE"/>
    <property type="match status" value="1"/>
</dbReference>
<comment type="caution">
    <text evidence="6">The sequence shown here is derived from an EMBL/GenBank/DDBJ whole genome shotgun (WGS) entry which is preliminary data.</text>
</comment>
<evidence type="ECO:0000256" key="2">
    <source>
        <dbReference type="ARBA" id="ARBA00022729"/>
    </source>
</evidence>
<dbReference type="Gene3D" id="1.50.10.100">
    <property type="entry name" value="Chondroitin AC/alginate lyase"/>
    <property type="match status" value="1"/>
</dbReference>
<keyword evidence="2" id="KW-0732">Signal</keyword>
<proteinExistence type="predicted"/>
<organism evidence="6 7">
    <name type="scientific">Nocardioides soli</name>
    <dbReference type="NCBI Taxonomy" id="1036020"/>
    <lineage>
        <taxon>Bacteria</taxon>
        <taxon>Bacillati</taxon>
        <taxon>Actinomycetota</taxon>
        <taxon>Actinomycetes</taxon>
        <taxon>Propionibacteriales</taxon>
        <taxon>Nocardioidaceae</taxon>
        <taxon>Nocardioides</taxon>
    </lineage>
</organism>
<keyword evidence="3" id="KW-0574">Periplasm</keyword>
<accession>A0A7W4VVF6</accession>
<keyword evidence="4" id="KW-0456">Lyase</keyword>
<dbReference type="PANTHER" id="PTHR39210:SF1">
    <property type="entry name" value="HEPARIN-SULFATE LYASE"/>
    <property type="match status" value="1"/>
</dbReference>
<evidence type="ECO:0000313" key="7">
    <source>
        <dbReference type="Proteomes" id="UP000589626"/>
    </source>
</evidence>
<reference evidence="6 7" key="1">
    <citation type="submission" date="2020-08" db="EMBL/GenBank/DDBJ databases">
        <title>Sequencing the genomes of 1000 actinobacteria strains.</title>
        <authorList>
            <person name="Klenk H.-P."/>
        </authorList>
    </citation>
    <scope>NUCLEOTIDE SEQUENCE [LARGE SCALE GENOMIC DNA]</scope>
    <source>
        <strain evidence="6 7">DSM 105498</strain>
    </source>
</reference>
<evidence type="ECO:0000256" key="1">
    <source>
        <dbReference type="ARBA" id="ARBA00004418"/>
    </source>
</evidence>
<name>A0A7W4VVF6_9ACTN</name>
<keyword evidence="7" id="KW-1185">Reference proteome</keyword>
<dbReference type="EMBL" id="JACHWR010000001">
    <property type="protein sequence ID" value="MBB3042238.1"/>
    <property type="molecule type" value="Genomic_DNA"/>
</dbReference>
<dbReference type="GO" id="GO:0042597">
    <property type="term" value="C:periplasmic space"/>
    <property type="evidence" value="ECO:0007669"/>
    <property type="project" value="UniProtKB-SubCell"/>
</dbReference>
<dbReference type="RefSeq" id="WP_183592048.1">
    <property type="nucleotide sequence ID" value="NZ_JACHWR010000001.1"/>
</dbReference>
<protein>
    <recommendedName>
        <fullName evidence="5">Heparinase II/III-like C-terminal domain-containing protein</fullName>
    </recommendedName>
</protein>
<feature type="domain" description="Heparinase II/III-like C-terminal" evidence="5">
    <location>
        <begin position="268"/>
        <end position="444"/>
    </location>
</feature>
<dbReference type="GO" id="GO:0016829">
    <property type="term" value="F:lyase activity"/>
    <property type="evidence" value="ECO:0007669"/>
    <property type="project" value="UniProtKB-KW"/>
</dbReference>
<dbReference type="InterPro" id="IPR008929">
    <property type="entry name" value="Chondroitin_lyas"/>
</dbReference>